<keyword evidence="3" id="KW-1185">Reference proteome</keyword>
<accession>A0ABV3X3H0</accession>
<reference evidence="2 3" key="1">
    <citation type="submission" date="2023-04" db="EMBL/GenBank/DDBJ databases">
        <title>Genome Sequence of Selenomonas sputigena ATCC 33150.</title>
        <authorList>
            <person name="Miller D.P."/>
            <person name="Anvari S."/>
            <person name="Polson S.W."/>
            <person name="Macdonald M."/>
            <person name="Mcdowell J.V."/>
        </authorList>
    </citation>
    <scope>NUCLEOTIDE SEQUENCE [LARGE SCALE GENOMIC DNA]</scope>
    <source>
        <strain evidence="2 3">ATCC 33150</strain>
    </source>
</reference>
<name>A0ABV3X3H0_9FIRM</name>
<dbReference type="Proteomes" id="UP001559623">
    <property type="component" value="Unassembled WGS sequence"/>
</dbReference>
<organism evidence="2 3">
    <name type="scientific">Selenomonas sputigena</name>
    <dbReference type="NCBI Taxonomy" id="69823"/>
    <lineage>
        <taxon>Bacteria</taxon>
        <taxon>Bacillati</taxon>
        <taxon>Bacillota</taxon>
        <taxon>Negativicutes</taxon>
        <taxon>Selenomonadales</taxon>
        <taxon>Selenomonadaceae</taxon>
        <taxon>Selenomonas</taxon>
    </lineage>
</organism>
<evidence type="ECO:0000313" key="2">
    <source>
        <dbReference type="EMBL" id="MEX5284741.1"/>
    </source>
</evidence>
<comment type="caution">
    <text evidence="2">The sequence shown here is derived from an EMBL/GenBank/DDBJ whole genome shotgun (WGS) entry which is preliminary data.</text>
</comment>
<protein>
    <recommendedName>
        <fullName evidence="4">Acylphosphatase</fullName>
    </recommendedName>
</protein>
<evidence type="ECO:0000256" key="1">
    <source>
        <dbReference type="SAM" id="SignalP"/>
    </source>
</evidence>
<feature type="signal peptide" evidence="1">
    <location>
        <begin position="1"/>
        <end position="29"/>
    </location>
</feature>
<gene>
    <name evidence="2" type="ORF">QCO44_03670</name>
</gene>
<dbReference type="EMBL" id="JARVLH010000002">
    <property type="protein sequence ID" value="MEX5284741.1"/>
    <property type="molecule type" value="Genomic_DNA"/>
</dbReference>
<feature type="chain" id="PRO_5046357778" description="Acylphosphatase" evidence="1">
    <location>
        <begin position="30"/>
        <end position="432"/>
    </location>
</feature>
<keyword evidence="1" id="KW-0732">Signal</keyword>
<dbReference type="RefSeq" id="WP_368846465.1">
    <property type="nucleotide sequence ID" value="NZ_CP194411.1"/>
</dbReference>
<evidence type="ECO:0000313" key="3">
    <source>
        <dbReference type="Proteomes" id="UP001559623"/>
    </source>
</evidence>
<evidence type="ECO:0008006" key="4">
    <source>
        <dbReference type="Google" id="ProtNLM"/>
    </source>
</evidence>
<sequence length="432" mass="48789">MNLRGFPSQGFVAVLAFVFAWGTAFPAAAAGTIDEVAAEVVADRGAMPPLVKARMEKSVAAIAAQLVAGQPLASYETRRLEDERTIGEVFDKVLVGYSVESVRIEPGSDTRVYVYLVPWTDRVEEVEVELQVEGLKPEVEAMVRRDVADIDSVFRQSLSGLPLAATDWTNGVLKQAVNAYLDAHLPEFRADFDIHTEEKTRVSLTLYPKMPVVRTIDLAMRSDTIPNFSLLEKRARMQEAADVMLGVPVAFAARHEAEFAKSMEEALDSSSEFRALELKTRVTLTVGENASVISRSDTEKYRLRLEGWSDIGSNHGDRDLRFRAHAGWMLSREDEIFLQADFFPQDLAWGWALGYERGLLPQLFAQARYDMRDKRWILAVRGEVAPRWGLRYEYDLEKRGGEAGLSYRLHDFLRLEFVRDTDEGWLRLIGDF</sequence>
<proteinExistence type="predicted"/>